<comment type="caution">
    <text evidence="1">The sequence shown here is derived from an EMBL/GenBank/DDBJ whole genome shotgun (WGS) entry which is preliminary data.</text>
</comment>
<evidence type="ECO:0000313" key="1">
    <source>
        <dbReference type="EMBL" id="ORY39196.1"/>
    </source>
</evidence>
<keyword evidence="2" id="KW-1185">Reference proteome</keyword>
<dbReference type="AlphaFoldDB" id="A0A1Y2BWR7"/>
<name>A0A1Y2BWR7_9FUNG</name>
<organism evidence="1 2">
    <name type="scientific">Rhizoclosmatium globosum</name>
    <dbReference type="NCBI Taxonomy" id="329046"/>
    <lineage>
        <taxon>Eukaryota</taxon>
        <taxon>Fungi</taxon>
        <taxon>Fungi incertae sedis</taxon>
        <taxon>Chytridiomycota</taxon>
        <taxon>Chytridiomycota incertae sedis</taxon>
        <taxon>Chytridiomycetes</taxon>
        <taxon>Chytridiales</taxon>
        <taxon>Chytriomycetaceae</taxon>
        <taxon>Rhizoclosmatium</taxon>
    </lineage>
</organism>
<protein>
    <submittedName>
        <fullName evidence="1">Uncharacterized protein</fullName>
    </submittedName>
</protein>
<sequence>MFPAYVNLHQTLKPLKKKKTTNDEIQHVQPDIQSTGPHFRHNPTYLSSLPQAWTRWIFRIHTSSTNTCIMKLPPPATDDEIKDRELWELELIMVARHEQNKALYAAAHKEAMDKWRQDGANWKRL</sequence>
<evidence type="ECO:0000313" key="2">
    <source>
        <dbReference type="Proteomes" id="UP000193642"/>
    </source>
</evidence>
<proteinExistence type="predicted"/>
<reference evidence="1 2" key="1">
    <citation type="submission" date="2016-07" db="EMBL/GenBank/DDBJ databases">
        <title>Pervasive Adenine N6-methylation of Active Genes in Fungi.</title>
        <authorList>
            <consortium name="DOE Joint Genome Institute"/>
            <person name="Mondo S.J."/>
            <person name="Dannebaum R.O."/>
            <person name="Kuo R.C."/>
            <person name="Labutti K."/>
            <person name="Haridas S."/>
            <person name="Kuo A."/>
            <person name="Salamov A."/>
            <person name="Ahrendt S.R."/>
            <person name="Lipzen A."/>
            <person name="Sullivan W."/>
            <person name="Andreopoulos W.B."/>
            <person name="Clum A."/>
            <person name="Lindquist E."/>
            <person name="Daum C."/>
            <person name="Ramamoorthy G.K."/>
            <person name="Gryganskyi A."/>
            <person name="Culley D."/>
            <person name="Magnuson J.K."/>
            <person name="James T.Y."/>
            <person name="O'Malley M.A."/>
            <person name="Stajich J.E."/>
            <person name="Spatafora J.W."/>
            <person name="Visel A."/>
            <person name="Grigoriev I.V."/>
        </authorList>
    </citation>
    <scope>NUCLEOTIDE SEQUENCE [LARGE SCALE GENOMIC DNA]</scope>
    <source>
        <strain evidence="1 2">JEL800</strain>
    </source>
</reference>
<dbReference type="Proteomes" id="UP000193642">
    <property type="component" value="Unassembled WGS sequence"/>
</dbReference>
<accession>A0A1Y2BWR7</accession>
<gene>
    <name evidence="1" type="ORF">BCR33DRAFT_720426</name>
</gene>
<dbReference type="EMBL" id="MCGO01000041">
    <property type="protein sequence ID" value="ORY39196.1"/>
    <property type="molecule type" value="Genomic_DNA"/>
</dbReference>